<evidence type="ECO:0000256" key="3">
    <source>
        <dbReference type="ARBA" id="ARBA00022989"/>
    </source>
</evidence>
<feature type="compositionally biased region" description="Polar residues" evidence="5">
    <location>
        <begin position="669"/>
        <end position="689"/>
    </location>
</feature>
<dbReference type="InterPro" id="IPR012919">
    <property type="entry name" value="SUN_dom"/>
</dbReference>
<feature type="compositionally biased region" description="Acidic residues" evidence="5">
    <location>
        <begin position="524"/>
        <end position="537"/>
    </location>
</feature>
<feature type="region of interest" description="Disordered" evidence="5">
    <location>
        <begin position="669"/>
        <end position="692"/>
    </location>
</feature>
<dbReference type="GO" id="GO:0034993">
    <property type="term" value="C:meiotic nuclear membrane microtubule tethering complex"/>
    <property type="evidence" value="ECO:0007669"/>
    <property type="project" value="TreeGrafter"/>
</dbReference>
<organism evidence="7 8">
    <name type="scientific">Gadus morhua</name>
    <name type="common">Atlantic cod</name>
    <dbReference type="NCBI Taxonomy" id="8049"/>
    <lineage>
        <taxon>Eukaryota</taxon>
        <taxon>Metazoa</taxon>
        <taxon>Chordata</taxon>
        <taxon>Craniata</taxon>
        <taxon>Vertebrata</taxon>
        <taxon>Euteleostomi</taxon>
        <taxon>Actinopterygii</taxon>
        <taxon>Neopterygii</taxon>
        <taxon>Teleostei</taxon>
        <taxon>Neoteleostei</taxon>
        <taxon>Acanthomorphata</taxon>
        <taxon>Zeiogadaria</taxon>
        <taxon>Gadariae</taxon>
        <taxon>Gadiformes</taxon>
        <taxon>Gadoidei</taxon>
        <taxon>Gadidae</taxon>
        <taxon>Gadus</taxon>
    </lineage>
</organism>
<comment type="subcellular location">
    <subcellularLocation>
        <location evidence="1">Nucleus inner membrane</location>
    </subcellularLocation>
</comment>
<feature type="region of interest" description="Disordered" evidence="5">
    <location>
        <begin position="29"/>
        <end position="110"/>
    </location>
</feature>
<keyword evidence="8" id="KW-1185">Reference proteome</keyword>
<dbReference type="Proteomes" id="UP000694546">
    <property type="component" value="Chromosome 18"/>
</dbReference>
<reference evidence="7" key="1">
    <citation type="submission" date="2025-08" db="UniProtKB">
        <authorList>
            <consortium name="Ensembl"/>
        </authorList>
    </citation>
    <scope>IDENTIFICATION</scope>
</reference>
<evidence type="ECO:0000313" key="7">
    <source>
        <dbReference type="Ensembl" id="ENSGMOP00000015846.2"/>
    </source>
</evidence>
<keyword evidence="4" id="KW-0472">Membrane</keyword>
<dbReference type="GeneTree" id="ENSGT00940000155830"/>
<evidence type="ECO:0000313" key="8">
    <source>
        <dbReference type="Proteomes" id="UP000694546"/>
    </source>
</evidence>
<feature type="region of interest" description="Disordered" evidence="5">
    <location>
        <begin position="818"/>
        <end position="840"/>
    </location>
</feature>
<evidence type="ECO:0000259" key="6">
    <source>
        <dbReference type="PROSITE" id="PS51469"/>
    </source>
</evidence>
<evidence type="ECO:0000256" key="5">
    <source>
        <dbReference type="SAM" id="MobiDB-lite"/>
    </source>
</evidence>
<feature type="compositionally biased region" description="Pro residues" evidence="5">
    <location>
        <begin position="492"/>
        <end position="503"/>
    </location>
</feature>
<evidence type="ECO:0000256" key="2">
    <source>
        <dbReference type="ARBA" id="ARBA00022692"/>
    </source>
</evidence>
<evidence type="ECO:0000256" key="4">
    <source>
        <dbReference type="ARBA" id="ARBA00023136"/>
    </source>
</evidence>
<dbReference type="InterPro" id="IPR045119">
    <property type="entry name" value="SUN1-5"/>
</dbReference>
<dbReference type="PANTHER" id="PTHR12911:SF23">
    <property type="entry name" value="SUN DOMAIN-CONTAINING PROTEIN 1"/>
    <property type="match status" value="1"/>
</dbReference>
<keyword evidence="2" id="KW-0812">Transmembrane</keyword>
<proteinExistence type="predicted"/>
<reference evidence="7" key="2">
    <citation type="submission" date="2025-09" db="UniProtKB">
        <authorList>
            <consortium name="Ensembl"/>
        </authorList>
    </citation>
    <scope>IDENTIFICATION</scope>
</reference>
<keyword evidence="3" id="KW-1133">Transmembrane helix</keyword>
<feature type="domain" description="SUN" evidence="6">
    <location>
        <begin position="891"/>
        <end position="1052"/>
    </location>
</feature>
<accession>A0A8C4ZIY5</accession>
<dbReference type="Gene3D" id="2.60.120.260">
    <property type="entry name" value="Galactose-binding domain-like"/>
    <property type="match status" value="1"/>
</dbReference>
<evidence type="ECO:0000256" key="1">
    <source>
        <dbReference type="ARBA" id="ARBA00004540"/>
    </source>
</evidence>
<feature type="compositionally biased region" description="Polar residues" evidence="5">
    <location>
        <begin position="74"/>
        <end position="85"/>
    </location>
</feature>
<dbReference type="GO" id="GO:0043495">
    <property type="term" value="F:protein-membrane adaptor activity"/>
    <property type="evidence" value="ECO:0007669"/>
    <property type="project" value="TreeGrafter"/>
</dbReference>
<protein>
    <recommendedName>
        <fullName evidence="6">SUN domain-containing protein</fullName>
    </recommendedName>
</protein>
<dbReference type="GO" id="GO:0005637">
    <property type="term" value="C:nuclear inner membrane"/>
    <property type="evidence" value="ECO:0007669"/>
    <property type="project" value="UniProtKB-SubCell"/>
</dbReference>
<dbReference type="Ensembl" id="ENSGMOT00000016250.2">
    <property type="protein sequence ID" value="ENSGMOP00000015846.2"/>
    <property type="gene ID" value="ENSGMOG00000014752.2"/>
</dbReference>
<dbReference type="PANTHER" id="PTHR12911">
    <property type="entry name" value="SAD1/UNC-84-LIKE PROTEIN-RELATED"/>
    <property type="match status" value="1"/>
</dbReference>
<name>A0A8C4ZIY5_GADMO</name>
<dbReference type="Pfam" id="PF07738">
    <property type="entry name" value="Sad1_UNC"/>
    <property type="match status" value="1"/>
</dbReference>
<feature type="compositionally biased region" description="Acidic residues" evidence="5">
    <location>
        <begin position="825"/>
        <end position="836"/>
    </location>
</feature>
<dbReference type="PROSITE" id="PS51469">
    <property type="entry name" value="SUN"/>
    <property type="match status" value="1"/>
</dbReference>
<feature type="region of interest" description="Disordered" evidence="5">
    <location>
        <begin position="483"/>
        <end position="541"/>
    </location>
</feature>
<dbReference type="AlphaFoldDB" id="A0A8C4ZIY5"/>
<sequence>MNTDDEEGTLECWGWTDLYWWAVLDEERSDQPERPCPRPPAAMSRRSLRIHTPPHERGSPYGSASFSLGVPPRSEQTPSIKNSSKSLRRPRLSVSCSQSLLQTPRRPSLHQQHLDSSLHSVASDASLISSMLDESSYQERTLMDSYWGLDDDEDPQDSTILLEHSTALSNSTLVGSGDGRCHSIPAQTQTSMVNGHPCRDYSLPAERKQGPSALHSSTKFPNPSARLPVGPSSALYSGAQHQGTSVSPAATSPTSIIYCRDKSRKGKPGVFVSMWDSVRRVCRKTAASLALLLTLIYKYVLLKMHLDHEGVVPWILAVGREAKVSAVSISNLGLQVFRRSGSQVRQAVLHGWDHWRLRPADAGIGKLASSKSGGDMDSAGLGDQKQNSSLWQVGSSVLRWLERGWYHTSSFMSLLKNFLLVWCLPNLFRIALLLLLLLLLSALLGWWDPRDVLSSMLPVDGSDWRDVLPLTSFPGLAAMLKPPLEGSGQAAPSPPDQAAPSPPDRSTDLQVFTEPPPHLLPPAMEEEDEAGEGEEASSGDSERLWLLEQSLAQLWEHVEDSGHRAERMHGEVLGLYQGLRRQQQLVVVEPDQAEADRASLEPWLDGLLEDKLAEMKLRLDEDRLHREQTRKQYMAQQKSQAFRMAELEQLLQALTAKMEEVQQRQEAVATTTATLRPTSASRQQTSVSGVDSEFHDALRSDVSRLETALGDVRQDLNGLRGCQDHCHRLDNIQETLFSQVRAQVREELRALLYGNQLVSLSQTDSPDDGADDPAALPDSLLEWLAERYVSGADLRASLASLELSILRNVSKQLEQRLEQRRGEQVDEEEEEEEEDDHNQRQTVVTQTVVDSLNAAGAGVTEEEVQLMVRNALRLYSQDRTGLADYALESGGGSILSTRCSETYETRTALLSLFGLPLWYFSQSPRVVIQPDVQPGNCWAFRGSTGYLVIRLSMKVQPTAFTLEHIPKALAPSGALRSAPRDFTVYGLDDEGQEEGQLLGSYSYEEDGEAMQTYHATEENEQAFQIIEVRILSNWGNEEYTCMYRLRVHGIPSND</sequence>